<protein>
    <submittedName>
        <fullName evidence="2">Methyltransferase type 11</fullName>
    </submittedName>
</protein>
<dbReference type="InterPro" id="IPR029063">
    <property type="entry name" value="SAM-dependent_MTases_sf"/>
</dbReference>
<keyword evidence="2" id="KW-0489">Methyltransferase</keyword>
<dbReference type="STRING" id="439292.Bsel_0628"/>
<dbReference type="SUPFAM" id="SSF53335">
    <property type="entry name" value="S-adenosyl-L-methionine-dependent methyltransferases"/>
    <property type="match status" value="1"/>
</dbReference>
<dbReference type="InterPro" id="IPR050508">
    <property type="entry name" value="Methyltransf_Superfamily"/>
</dbReference>
<dbReference type="GO" id="GO:0008757">
    <property type="term" value="F:S-adenosylmethionine-dependent methyltransferase activity"/>
    <property type="evidence" value="ECO:0007669"/>
    <property type="project" value="InterPro"/>
</dbReference>
<organism evidence="2 3">
    <name type="scientific">Bacillus selenitireducens (strain ATCC 700615 / DSM 15326 / MLS10)</name>
    <dbReference type="NCBI Taxonomy" id="439292"/>
    <lineage>
        <taxon>Bacteria</taxon>
        <taxon>Bacillati</taxon>
        <taxon>Bacillota</taxon>
        <taxon>Bacilli</taxon>
        <taxon>Bacillales</taxon>
        <taxon>Bacillaceae</taxon>
        <taxon>Salisediminibacterium</taxon>
    </lineage>
</organism>
<dbReference type="OrthoDB" id="9772751at2"/>
<dbReference type="InterPro" id="IPR013216">
    <property type="entry name" value="Methyltransf_11"/>
</dbReference>
<dbReference type="AlphaFoldDB" id="D6XY90"/>
<reference evidence="2" key="1">
    <citation type="submission" date="2009-10" db="EMBL/GenBank/DDBJ databases">
        <title>Complete sequence of Bacillus selenitireducens MLS10.</title>
        <authorList>
            <consortium name="US DOE Joint Genome Institute"/>
            <person name="Lucas S."/>
            <person name="Copeland A."/>
            <person name="Lapidus A."/>
            <person name="Glavina del Rio T."/>
            <person name="Dalin E."/>
            <person name="Tice H."/>
            <person name="Bruce D."/>
            <person name="Goodwin L."/>
            <person name="Pitluck S."/>
            <person name="Sims D."/>
            <person name="Brettin T."/>
            <person name="Detter J.C."/>
            <person name="Han C."/>
            <person name="Larimer F."/>
            <person name="Land M."/>
            <person name="Hauser L."/>
            <person name="Kyrpides N."/>
            <person name="Ovchinnikova G."/>
            <person name="Stolz J."/>
        </authorList>
    </citation>
    <scope>NUCLEOTIDE SEQUENCE [LARGE SCALE GENOMIC DNA]</scope>
    <source>
        <strain evidence="2">MLS10</strain>
    </source>
</reference>
<dbReference type="RefSeq" id="WP_013171592.1">
    <property type="nucleotide sequence ID" value="NC_014219.1"/>
</dbReference>
<proteinExistence type="predicted"/>
<keyword evidence="3" id="KW-1185">Reference proteome</keyword>
<dbReference type="GO" id="GO:0032259">
    <property type="term" value="P:methylation"/>
    <property type="evidence" value="ECO:0007669"/>
    <property type="project" value="UniProtKB-KW"/>
</dbReference>
<dbReference type="Proteomes" id="UP000000271">
    <property type="component" value="Chromosome"/>
</dbReference>
<dbReference type="PANTHER" id="PTHR42912">
    <property type="entry name" value="METHYLTRANSFERASE"/>
    <property type="match status" value="1"/>
</dbReference>
<dbReference type="PANTHER" id="PTHR42912:SF96">
    <property type="entry name" value="METHYLTRANSFERASE DOMAIN-CONTAINING PROTEIN"/>
    <property type="match status" value="1"/>
</dbReference>
<dbReference type="eggNOG" id="COG2226">
    <property type="taxonomic scope" value="Bacteria"/>
</dbReference>
<dbReference type="Gene3D" id="3.40.50.150">
    <property type="entry name" value="Vaccinia Virus protein VP39"/>
    <property type="match status" value="1"/>
</dbReference>
<name>D6XY90_BACIE</name>
<feature type="domain" description="Methyltransferase type 11" evidence="1">
    <location>
        <begin position="43"/>
        <end position="138"/>
    </location>
</feature>
<accession>D6XY90</accession>
<keyword evidence="2" id="KW-0808">Transferase</keyword>
<dbReference type="EMBL" id="CP001791">
    <property type="protein sequence ID" value="ADH98163.1"/>
    <property type="molecule type" value="Genomic_DNA"/>
</dbReference>
<dbReference type="HOGENOM" id="CLU_037990_7_3_9"/>
<sequence length="206" mass="23202">MSQQTERVRRRYNRNAAIYDLIDRSISGKQRRELLQYARGEILEVGVGTGANLPYYPKGVRVTGIDLSPGMLKKAKERMVTLAGDTDIHLEEMDVEELPFADKTFDTIVTSCVYCSVPDPVKGMKEMRRVLKDDGEILMLEHMRSENPVIGFGMDLVNPVVRRLWGANINRDTMGNLEAAGLDVRAEVRVMGTIMRRLTVRKAGTS</sequence>
<gene>
    <name evidence="2" type="ordered locus">Bsel_0628</name>
</gene>
<dbReference type="CDD" id="cd02440">
    <property type="entry name" value="AdoMet_MTases"/>
    <property type="match status" value="1"/>
</dbReference>
<dbReference type="KEGG" id="bse:Bsel_0628"/>
<evidence type="ECO:0000313" key="3">
    <source>
        <dbReference type="Proteomes" id="UP000000271"/>
    </source>
</evidence>
<evidence type="ECO:0000259" key="1">
    <source>
        <dbReference type="Pfam" id="PF08241"/>
    </source>
</evidence>
<evidence type="ECO:0000313" key="2">
    <source>
        <dbReference type="EMBL" id="ADH98163.1"/>
    </source>
</evidence>
<dbReference type="Pfam" id="PF08241">
    <property type="entry name" value="Methyltransf_11"/>
    <property type="match status" value="1"/>
</dbReference>